<evidence type="ECO:0000313" key="3">
    <source>
        <dbReference type="Proteomes" id="UP000037326"/>
    </source>
</evidence>
<protein>
    <recommendedName>
        <fullName evidence="1">MAE-28990/MAE-18760-like HEPN domain-containing protein</fullName>
    </recommendedName>
</protein>
<name>A0A0K9F250_9BACI</name>
<reference evidence="3" key="1">
    <citation type="submission" date="2015-07" db="EMBL/GenBank/DDBJ databases">
        <authorList>
            <consortium name="Consortium for Microbial Forensics and Genomics (microFORGE)"/>
            <person name="Knight B.M."/>
            <person name="Roberts D.P."/>
            <person name="Lin D."/>
            <person name="Hari K."/>
            <person name="Fletcher J."/>
            <person name="Melcher U."/>
            <person name="Blagden T."/>
            <person name="Winegar R.A."/>
        </authorList>
    </citation>
    <scope>NUCLEOTIDE SEQUENCE [LARGE SCALE GENOMIC DNA]</scope>
    <source>
        <strain evidence="3">DSM 23493</strain>
    </source>
</reference>
<comment type="caution">
    <text evidence="2">The sequence shown here is derived from an EMBL/GenBank/DDBJ whole genome shotgun (WGS) entry which is preliminary data.</text>
</comment>
<dbReference type="OrthoDB" id="9153272at2"/>
<dbReference type="Proteomes" id="UP000037326">
    <property type="component" value="Unassembled WGS sequence"/>
</dbReference>
<evidence type="ECO:0000313" key="2">
    <source>
        <dbReference type="EMBL" id="KMY28261.1"/>
    </source>
</evidence>
<evidence type="ECO:0000259" key="1">
    <source>
        <dbReference type="Pfam" id="PF18737"/>
    </source>
</evidence>
<dbReference type="Pfam" id="PF18737">
    <property type="entry name" value="HEPN_MAE_28990"/>
    <property type="match status" value="1"/>
</dbReference>
<dbReference type="GeneID" id="96601226"/>
<dbReference type="AlphaFoldDB" id="A0A0K9F250"/>
<dbReference type="PATRIC" id="fig|582475.4.peg.4719"/>
<dbReference type="EMBL" id="LFXJ01000013">
    <property type="protein sequence ID" value="KMY28261.1"/>
    <property type="molecule type" value="Genomic_DNA"/>
</dbReference>
<organism evidence="2 3">
    <name type="scientific">Lysinibacillus xylanilyticus</name>
    <dbReference type="NCBI Taxonomy" id="582475"/>
    <lineage>
        <taxon>Bacteria</taxon>
        <taxon>Bacillati</taxon>
        <taxon>Bacillota</taxon>
        <taxon>Bacilli</taxon>
        <taxon>Bacillales</taxon>
        <taxon>Bacillaceae</taxon>
        <taxon>Lysinibacillus</taxon>
    </lineage>
</organism>
<dbReference type="RefSeq" id="WP_049669019.1">
    <property type="nucleotide sequence ID" value="NZ_LFXJ01000013.1"/>
</dbReference>
<dbReference type="InterPro" id="IPR040788">
    <property type="entry name" value="HEPN_MAE_28990"/>
</dbReference>
<sequence length="219" mass="25042">MLTSISRELDLRILEVKKMIEALERNSAIREINEVENANKGLMIVNIYSILEYTVVSCVTNTLNIINDEEITFRESADIFKGIAIQNKLQAYSDSGIAKKWDKTWEITEIWDSEQIVEINNSLLPADGSNIKTKQLKSIFKSFGIEINPSNSLDIHTILVAEITEGRNAISHGRTRASEIGRRYTFADLVKKVNEINILLNFIMSSFSYYLENKKYLKN</sequence>
<feature type="domain" description="MAE-28990/MAE-18760-like HEPN" evidence="1">
    <location>
        <begin position="1"/>
        <end position="216"/>
    </location>
</feature>
<gene>
    <name evidence="2" type="ORF">ACZ11_23795</name>
</gene>
<accession>A0A0K9F250</accession>
<proteinExistence type="predicted"/>